<protein>
    <submittedName>
        <fullName evidence="1">Uncharacterized protein</fullName>
    </submittedName>
</protein>
<evidence type="ECO:0000313" key="2">
    <source>
        <dbReference type="Proteomes" id="UP001253637"/>
    </source>
</evidence>
<evidence type="ECO:0000313" key="1">
    <source>
        <dbReference type="EMBL" id="BCU03895.1"/>
    </source>
</evidence>
<dbReference type="Proteomes" id="UP001253637">
    <property type="component" value="Segment"/>
</dbReference>
<name>A0A811BTH8_9VIRU</name>
<dbReference type="EMBL" id="LC625835">
    <property type="protein sequence ID" value="BCU03895.1"/>
    <property type="molecule type" value="Genomic_DNA"/>
</dbReference>
<sequence>MSVWPFVFRYVHFNIFFFRKNGDYFFQCNRLCPCQHGDRPRKVCIGPPGSRTIATQEPTQETRLACSFVTPR</sequence>
<reference evidence="1" key="1">
    <citation type="submission" date="2021-04" db="EMBL/GenBank/DDBJ databases">
        <title>Draft Genome Sequence of Pandoravirus japonicus, Isolated from the Sabaishi River of Niigata, Japan.</title>
        <authorList>
            <person name="Hosokawa N."/>
            <person name="Takahashi H."/>
            <person name="Aoki K."/>
            <person name="Takemura M."/>
        </authorList>
    </citation>
    <scope>NUCLEOTIDE SEQUENCE</scope>
</reference>
<organism evidence="1 2">
    <name type="scientific">Pandoravirus japonicus</name>
    <dbReference type="NCBI Taxonomy" id="2823154"/>
    <lineage>
        <taxon>Viruses</taxon>
        <taxon>Pandoravirus</taxon>
    </lineage>
</organism>
<accession>A0A811BTH8</accession>
<proteinExistence type="predicted"/>